<name>A0ABQ1UZH9_9NOCA</name>
<evidence type="ECO:0008006" key="5">
    <source>
        <dbReference type="Google" id="ProtNLM"/>
    </source>
</evidence>
<evidence type="ECO:0000256" key="2">
    <source>
        <dbReference type="SAM" id="SignalP"/>
    </source>
</evidence>
<dbReference type="PROSITE" id="PS51257">
    <property type="entry name" value="PROKAR_LIPOPROTEIN"/>
    <property type="match status" value="1"/>
</dbReference>
<proteinExistence type="predicted"/>
<keyword evidence="2" id="KW-0732">Signal</keyword>
<protein>
    <recommendedName>
        <fullName evidence="5">Lipoprotein</fullName>
    </recommendedName>
</protein>
<keyword evidence="4" id="KW-1185">Reference proteome</keyword>
<sequence>MKAQSAGAAARPLQAIVAASACALLVLAAGCTSGVDGSGQVDAIAAGQYRADQSSSAASSRQAAAANAEYSLCAAVTTSAVSMLRTYNAFVDALNSKQVYADLGGADRRAVDEFTRGSGAISDALTDEVSDGVRSQAQALIDRTGALSRAVGTRQRVPLNVASTAWIRARDAVLDSCGPYAASSSSTAPAVPASPSGSPGG</sequence>
<feature type="signal peptide" evidence="2">
    <location>
        <begin position="1"/>
        <end position="28"/>
    </location>
</feature>
<evidence type="ECO:0000256" key="1">
    <source>
        <dbReference type="SAM" id="MobiDB-lite"/>
    </source>
</evidence>
<evidence type="ECO:0000313" key="3">
    <source>
        <dbReference type="EMBL" id="GGF28808.1"/>
    </source>
</evidence>
<dbReference type="EMBL" id="BMCS01000001">
    <property type="protein sequence ID" value="GGF28808.1"/>
    <property type="molecule type" value="Genomic_DNA"/>
</dbReference>
<gene>
    <name evidence="3" type="ORF">GCM10007298_25800</name>
</gene>
<evidence type="ECO:0000313" key="4">
    <source>
        <dbReference type="Proteomes" id="UP000632454"/>
    </source>
</evidence>
<dbReference type="RefSeq" id="WP_188490057.1">
    <property type="nucleotide sequence ID" value="NZ_BMCS01000001.1"/>
</dbReference>
<feature type="region of interest" description="Disordered" evidence="1">
    <location>
        <begin position="179"/>
        <end position="201"/>
    </location>
</feature>
<organism evidence="3 4">
    <name type="scientific">Williamsia phyllosphaerae</name>
    <dbReference type="NCBI Taxonomy" id="885042"/>
    <lineage>
        <taxon>Bacteria</taxon>
        <taxon>Bacillati</taxon>
        <taxon>Actinomycetota</taxon>
        <taxon>Actinomycetes</taxon>
        <taxon>Mycobacteriales</taxon>
        <taxon>Nocardiaceae</taxon>
        <taxon>Williamsia</taxon>
    </lineage>
</organism>
<feature type="chain" id="PRO_5045944117" description="Lipoprotein" evidence="2">
    <location>
        <begin position="29"/>
        <end position="201"/>
    </location>
</feature>
<accession>A0ABQ1UZH9</accession>
<comment type="caution">
    <text evidence="3">The sequence shown here is derived from an EMBL/GenBank/DDBJ whole genome shotgun (WGS) entry which is preliminary data.</text>
</comment>
<dbReference type="Proteomes" id="UP000632454">
    <property type="component" value="Unassembled WGS sequence"/>
</dbReference>
<reference evidence="4" key="1">
    <citation type="journal article" date="2019" name="Int. J. Syst. Evol. Microbiol.">
        <title>The Global Catalogue of Microorganisms (GCM) 10K type strain sequencing project: providing services to taxonomists for standard genome sequencing and annotation.</title>
        <authorList>
            <consortium name="The Broad Institute Genomics Platform"/>
            <consortium name="The Broad Institute Genome Sequencing Center for Infectious Disease"/>
            <person name="Wu L."/>
            <person name="Ma J."/>
        </authorList>
    </citation>
    <scope>NUCLEOTIDE SEQUENCE [LARGE SCALE GENOMIC DNA]</scope>
    <source>
        <strain evidence="4">CCM 7855</strain>
    </source>
</reference>